<accession>A0ABY3SL99</accession>
<sequence>MIGQRLANLTRLSLSYIVLIILAICSLYPALWIVLGSFRSGRSLYSKTLIPESFTLDNYRILFTSKSFLFGQWYLNTLKIATISMVLGTFLVLLCGYAVSRFRFKGRSLTLSMILVLNMFPGFLSLIALFILLKEMGLLNTHLAIIIVYAAGAPLFTTILAKGFFDAIPRSLDEAAKIDGANNMTIFSRIMLPLSKPLITYVALTSFVGPWVDFIFARLVLRSRDKWTLAVGLFDQVVGNNQSSNFTLFAASSVLIAIPITILFIFLQRNLVDGLTAGANKG</sequence>
<dbReference type="InterPro" id="IPR050901">
    <property type="entry name" value="BP-dep_ABC_trans_perm"/>
</dbReference>
<evidence type="ECO:0000256" key="1">
    <source>
        <dbReference type="ARBA" id="ARBA00004651"/>
    </source>
</evidence>
<evidence type="ECO:0000256" key="7">
    <source>
        <dbReference type="RuleBase" id="RU363032"/>
    </source>
</evidence>
<feature type="transmembrane region" description="Helical" evidence="7">
    <location>
        <begin position="139"/>
        <end position="161"/>
    </location>
</feature>
<feature type="transmembrane region" description="Helical" evidence="7">
    <location>
        <begin position="111"/>
        <end position="133"/>
    </location>
</feature>
<keyword evidence="10" id="KW-1185">Reference proteome</keyword>
<evidence type="ECO:0000256" key="3">
    <source>
        <dbReference type="ARBA" id="ARBA00022475"/>
    </source>
</evidence>
<evidence type="ECO:0000256" key="6">
    <source>
        <dbReference type="ARBA" id="ARBA00023136"/>
    </source>
</evidence>
<dbReference type="RefSeq" id="WP_235121063.1">
    <property type="nucleotide sequence ID" value="NZ_CP090978.1"/>
</dbReference>
<organism evidence="9 10">
    <name type="scientific">Paenibacillus hexagrammi</name>
    <dbReference type="NCBI Taxonomy" id="2908839"/>
    <lineage>
        <taxon>Bacteria</taxon>
        <taxon>Bacillati</taxon>
        <taxon>Bacillota</taxon>
        <taxon>Bacilli</taxon>
        <taxon>Bacillales</taxon>
        <taxon>Paenibacillaceae</taxon>
        <taxon>Paenibacillus</taxon>
    </lineage>
</organism>
<evidence type="ECO:0000256" key="2">
    <source>
        <dbReference type="ARBA" id="ARBA00022448"/>
    </source>
</evidence>
<dbReference type="Proteomes" id="UP001649230">
    <property type="component" value="Chromosome"/>
</dbReference>
<keyword evidence="4 7" id="KW-0812">Transmembrane</keyword>
<gene>
    <name evidence="9" type="ORF">L0M14_04695</name>
</gene>
<feature type="domain" description="ABC transmembrane type-1" evidence="8">
    <location>
        <begin position="74"/>
        <end position="267"/>
    </location>
</feature>
<dbReference type="InterPro" id="IPR035906">
    <property type="entry name" value="MetI-like_sf"/>
</dbReference>
<evidence type="ECO:0000313" key="9">
    <source>
        <dbReference type="EMBL" id="UJF34489.1"/>
    </source>
</evidence>
<dbReference type="PANTHER" id="PTHR32243:SF34">
    <property type="entry name" value="GALACTOOLIGOSACCHARIDES TRANSPORT SYSTEM PERMEASE PROTEIN GANQ"/>
    <property type="match status" value="1"/>
</dbReference>
<dbReference type="Pfam" id="PF00528">
    <property type="entry name" value="BPD_transp_1"/>
    <property type="match status" value="1"/>
</dbReference>
<evidence type="ECO:0000313" key="10">
    <source>
        <dbReference type="Proteomes" id="UP001649230"/>
    </source>
</evidence>
<comment type="subcellular location">
    <subcellularLocation>
        <location evidence="1 7">Cell membrane</location>
        <topology evidence="1 7">Multi-pass membrane protein</topology>
    </subcellularLocation>
</comment>
<keyword evidence="6 7" id="KW-0472">Membrane</keyword>
<dbReference type="SUPFAM" id="SSF161098">
    <property type="entry name" value="MetI-like"/>
    <property type="match status" value="1"/>
</dbReference>
<comment type="similarity">
    <text evidence="7">Belongs to the binding-protein-dependent transport system permease family.</text>
</comment>
<dbReference type="CDD" id="cd06261">
    <property type="entry name" value="TM_PBP2"/>
    <property type="match status" value="1"/>
</dbReference>
<reference evidence="9 10" key="1">
    <citation type="journal article" date="2024" name="Int. J. Syst. Evol. Microbiol.">
        <title>Paenibacillus hexagrammi sp. nov., a novel bacterium isolated from the gut content of Hexagrammos agrammus.</title>
        <authorList>
            <person name="Jung H.K."/>
            <person name="Kim D.G."/>
            <person name="Zin H."/>
            <person name="Park J."/>
            <person name="Jung H."/>
            <person name="Kim Y.O."/>
            <person name="Kong H.J."/>
            <person name="Kim J.W."/>
            <person name="Kim Y.S."/>
        </authorList>
    </citation>
    <scope>NUCLEOTIDE SEQUENCE [LARGE SCALE GENOMIC DNA]</scope>
    <source>
        <strain evidence="9 10">YPD9-1</strain>
    </source>
</reference>
<feature type="transmembrane region" description="Helical" evidence="7">
    <location>
        <begin position="246"/>
        <end position="267"/>
    </location>
</feature>
<proteinExistence type="inferred from homology"/>
<evidence type="ECO:0000256" key="4">
    <source>
        <dbReference type="ARBA" id="ARBA00022692"/>
    </source>
</evidence>
<dbReference type="PROSITE" id="PS50928">
    <property type="entry name" value="ABC_TM1"/>
    <property type="match status" value="1"/>
</dbReference>
<keyword evidence="5 7" id="KW-1133">Transmembrane helix</keyword>
<dbReference type="EMBL" id="CP090978">
    <property type="protein sequence ID" value="UJF34489.1"/>
    <property type="molecule type" value="Genomic_DNA"/>
</dbReference>
<keyword evidence="2 7" id="KW-0813">Transport</keyword>
<dbReference type="PANTHER" id="PTHR32243">
    <property type="entry name" value="MALTOSE TRANSPORT SYSTEM PERMEASE-RELATED"/>
    <property type="match status" value="1"/>
</dbReference>
<evidence type="ECO:0000259" key="8">
    <source>
        <dbReference type="PROSITE" id="PS50928"/>
    </source>
</evidence>
<name>A0ABY3SL99_9BACL</name>
<keyword evidence="3" id="KW-1003">Cell membrane</keyword>
<protein>
    <submittedName>
        <fullName evidence="9">Sugar ABC transporter permease</fullName>
    </submittedName>
</protein>
<feature type="transmembrane region" description="Helical" evidence="7">
    <location>
        <begin position="80"/>
        <end position="99"/>
    </location>
</feature>
<evidence type="ECO:0000256" key="5">
    <source>
        <dbReference type="ARBA" id="ARBA00022989"/>
    </source>
</evidence>
<dbReference type="Gene3D" id="1.10.3720.10">
    <property type="entry name" value="MetI-like"/>
    <property type="match status" value="1"/>
</dbReference>
<dbReference type="InterPro" id="IPR000515">
    <property type="entry name" value="MetI-like"/>
</dbReference>
<feature type="transmembrane region" description="Helical" evidence="7">
    <location>
        <begin position="12"/>
        <end position="35"/>
    </location>
</feature>